<protein>
    <recommendedName>
        <fullName evidence="10">Small ribosomal subunit biogenesis GTPase RsgA</fullName>
        <ecNumber evidence="10">3.6.1.-</ecNumber>
    </recommendedName>
</protein>
<dbReference type="PANTHER" id="PTHR32120">
    <property type="entry name" value="SMALL RIBOSOMAL SUBUNIT BIOGENESIS GTPASE RSGA"/>
    <property type="match status" value="1"/>
</dbReference>
<keyword evidence="5 10" id="KW-0547">Nucleotide-binding</keyword>
<comment type="similarity">
    <text evidence="10">Belongs to the TRAFAC class YlqF/YawG GTPase family. RsgA subfamily.</text>
</comment>
<dbReference type="RefSeq" id="WP_179238141.1">
    <property type="nucleotide sequence ID" value="NZ_JACBNQ010000009.1"/>
</dbReference>
<keyword evidence="3 10" id="KW-0479">Metal-binding</keyword>
<reference evidence="13" key="1">
    <citation type="submission" date="2020-07" db="EMBL/GenBank/DDBJ databases">
        <title>Genomic analysis of a strain of Sedimentibacter Hydroxybenzoicus DSM7310.</title>
        <authorList>
            <person name="Ma S."/>
        </authorList>
    </citation>
    <scope>NUCLEOTIDE SEQUENCE</scope>
    <source>
        <strain evidence="13">DSM 7310</strain>
    </source>
</reference>
<dbReference type="InterPro" id="IPR010914">
    <property type="entry name" value="RsgA_GTPase_dom"/>
</dbReference>
<comment type="subcellular location">
    <subcellularLocation>
        <location evidence="10">Cytoplasm</location>
    </subcellularLocation>
</comment>
<evidence type="ECO:0000256" key="3">
    <source>
        <dbReference type="ARBA" id="ARBA00022723"/>
    </source>
</evidence>
<dbReference type="NCBIfam" id="TIGR00157">
    <property type="entry name" value="ribosome small subunit-dependent GTPase A"/>
    <property type="match status" value="1"/>
</dbReference>
<feature type="binding site" evidence="10">
    <location>
        <position position="260"/>
    </location>
    <ligand>
        <name>Zn(2+)</name>
        <dbReference type="ChEBI" id="CHEBI:29105"/>
    </ligand>
</feature>
<evidence type="ECO:0000256" key="5">
    <source>
        <dbReference type="ARBA" id="ARBA00022741"/>
    </source>
</evidence>
<comment type="cofactor">
    <cofactor evidence="10">
        <name>Zn(2+)</name>
        <dbReference type="ChEBI" id="CHEBI:29105"/>
    </cofactor>
    <text evidence="10">Binds 1 zinc ion per subunit.</text>
</comment>
<evidence type="ECO:0000256" key="1">
    <source>
        <dbReference type="ARBA" id="ARBA00022490"/>
    </source>
</evidence>
<sequence>MIEGVIIKGVGGNYYVDTESGLIECRARGLFRLKNIKPLVGDNVLIRLTEEDEAYGYIEEIKDRKNEMLRPPVANVEQLLIFFAVTNPEPSFLLLDKLLIAAETNNLKPIICFNKSDFADEKLKKKYENIFVNTGYKIIFTSMYDENSINELRNILKDKLSVFSGPSGVGKSSLMNAVQPDFKLETGEISEKLKRGKHTTRHAEIYKLSFGGYVVDTPGFSSFELSGVGEFELKEYYPEIKKYDFGCRFMDCLHKKEPNCVIKEAVEEGNISKIRYNNYVKLLDEIKKNKKNRKRDTPF</sequence>
<evidence type="ECO:0000256" key="4">
    <source>
        <dbReference type="ARBA" id="ARBA00022730"/>
    </source>
</evidence>
<dbReference type="InterPro" id="IPR031944">
    <property type="entry name" value="RsgA_N"/>
</dbReference>
<feature type="binding site" evidence="10">
    <location>
        <position position="254"/>
    </location>
    <ligand>
        <name>Zn(2+)</name>
        <dbReference type="ChEBI" id="CHEBI:29105"/>
    </ligand>
</feature>
<dbReference type="Proteomes" id="UP000611629">
    <property type="component" value="Unassembled WGS sequence"/>
</dbReference>
<comment type="function">
    <text evidence="10">One of several proteins that assist in the late maturation steps of the functional core of the 30S ribosomal subunit. Helps release RbfA from mature subunits. May play a role in the assembly of ribosomal proteins into the subunit. Circularly permuted GTPase that catalyzes slow GTP hydrolysis, GTPase activity is stimulated by the 30S ribosomal subunit.</text>
</comment>
<dbReference type="InterPro" id="IPR004881">
    <property type="entry name" value="Ribosome_biogen_GTPase_RsgA"/>
</dbReference>
<name>A0A974GWN6_SEDHY</name>
<feature type="binding site" evidence="10">
    <location>
        <position position="247"/>
    </location>
    <ligand>
        <name>Zn(2+)</name>
        <dbReference type="ChEBI" id="CHEBI:29105"/>
    </ligand>
</feature>
<evidence type="ECO:0000259" key="12">
    <source>
        <dbReference type="PROSITE" id="PS51721"/>
    </source>
</evidence>
<dbReference type="HAMAP" id="MF_01820">
    <property type="entry name" value="GTPase_RsgA"/>
    <property type="match status" value="1"/>
</dbReference>
<feature type="binding site" evidence="10">
    <location>
        <begin position="165"/>
        <end position="173"/>
    </location>
    <ligand>
        <name>GTP</name>
        <dbReference type="ChEBI" id="CHEBI:37565"/>
    </ligand>
</feature>
<dbReference type="PROSITE" id="PS51721">
    <property type="entry name" value="G_CP"/>
    <property type="match status" value="1"/>
</dbReference>
<feature type="domain" description="EngC GTPase" evidence="11">
    <location>
        <begin position="74"/>
        <end position="221"/>
    </location>
</feature>
<gene>
    <name evidence="10 13" type="primary">rsgA</name>
    <name evidence="13" type="ORF">HZF24_09920</name>
</gene>
<keyword evidence="7 10" id="KW-0862">Zinc</keyword>
<feature type="binding site" evidence="10">
    <location>
        <begin position="114"/>
        <end position="117"/>
    </location>
    <ligand>
        <name>GTP</name>
        <dbReference type="ChEBI" id="CHEBI:37565"/>
    </ligand>
</feature>
<evidence type="ECO:0000256" key="6">
    <source>
        <dbReference type="ARBA" id="ARBA00022801"/>
    </source>
</evidence>
<keyword evidence="8 10" id="KW-0694">RNA-binding</keyword>
<dbReference type="AlphaFoldDB" id="A0A974GWN6"/>
<evidence type="ECO:0000256" key="8">
    <source>
        <dbReference type="ARBA" id="ARBA00022884"/>
    </source>
</evidence>
<keyword evidence="6 10" id="KW-0378">Hydrolase</keyword>
<dbReference type="Gene3D" id="3.40.50.300">
    <property type="entry name" value="P-loop containing nucleotide triphosphate hydrolases"/>
    <property type="match status" value="1"/>
</dbReference>
<comment type="caution">
    <text evidence="13">The sequence shown here is derived from an EMBL/GenBank/DDBJ whole genome shotgun (WGS) entry which is preliminary data.</text>
</comment>
<comment type="subunit">
    <text evidence="10">Monomer. Associates with 30S ribosomal subunit, binds 16S rRNA.</text>
</comment>
<dbReference type="Gene3D" id="1.10.40.50">
    <property type="entry name" value="Probable gtpase engc, domain 3"/>
    <property type="match status" value="1"/>
</dbReference>
<dbReference type="PROSITE" id="PS50936">
    <property type="entry name" value="ENGC_GTPASE"/>
    <property type="match status" value="1"/>
</dbReference>
<keyword evidence="1 10" id="KW-0963">Cytoplasm</keyword>
<dbReference type="GO" id="GO:0005525">
    <property type="term" value="F:GTP binding"/>
    <property type="evidence" value="ECO:0007669"/>
    <property type="project" value="UniProtKB-UniRule"/>
</dbReference>
<dbReference type="GO" id="GO:0042274">
    <property type="term" value="P:ribosomal small subunit biogenesis"/>
    <property type="evidence" value="ECO:0007669"/>
    <property type="project" value="UniProtKB-UniRule"/>
</dbReference>
<feature type="binding site" evidence="10">
    <location>
        <position position="252"/>
    </location>
    <ligand>
        <name>Zn(2+)</name>
        <dbReference type="ChEBI" id="CHEBI:29105"/>
    </ligand>
</feature>
<dbReference type="Gene3D" id="2.40.50.140">
    <property type="entry name" value="Nucleic acid-binding proteins"/>
    <property type="match status" value="1"/>
</dbReference>
<keyword evidence="14" id="KW-1185">Reference proteome</keyword>
<evidence type="ECO:0000256" key="10">
    <source>
        <dbReference type="HAMAP-Rule" id="MF_01820"/>
    </source>
</evidence>
<dbReference type="PANTHER" id="PTHR32120:SF11">
    <property type="entry name" value="SMALL RIBOSOMAL SUBUNIT BIOGENESIS GTPASE RSGA 1, MITOCHONDRIAL-RELATED"/>
    <property type="match status" value="1"/>
</dbReference>
<dbReference type="GO" id="GO:0019843">
    <property type="term" value="F:rRNA binding"/>
    <property type="evidence" value="ECO:0007669"/>
    <property type="project" value="UniProtKB-KW"/>
</dbReference>
<dbReference type="Pfam" id="PF16745">
    <property type="entry name" value="RsgA_N"/>
    <property type="match status" value="1"/>
</dbReference>
<dbReference type="Pfam" id="PF03193">
    <property type="entry name" value="RsgA_GTPase"/>
    <property type="match status" value="1"/>
</dbReference>
<dbReference type="SUPFAM" id="SSF52540">
    <property type="entry name" value="P-loop containing nucleoside triphosphate hydrolases"/>
    <property type="match status" value="1"/>
</dbReference>
<dbReference type="EMBL" id="JACBNQ010000009">
    <property type="protein sequence ID" value="NYB74451.1"/>
    <property type="molecule type" value="Genomic_DNA"/>
</dbReference>
<evidence type="ECO:0000256" key="7">
    <source>
        <dbReference type="ARBA" id="ARBA00022833"/>
    </source>
</evidence>
<evidence type="ECO:0000256" key="9">
    <source>
        <dbReference type="ARBA" id="ARBA00023134"/>
    </source>
</evidence>
<keyword evidence="2 10" id="KW-0690">Ribosome biogenesis</keyword>
<evidence type="ECO:0000313" key="14">
    <source>
        <dbReference type="Proteomes" id="UP000611629"/>
    </source>
</evidence>
<dbReference type="InterPro" id="IPR027417">
    <property type="entry name" value="P-loop_NTPase"/>
</dbReference>
<evidence type="ECO:0000256" key="2">
    <source>
        <dbReference type="ARBA" id="ARBA00022517"/>
    </source>
</evidence>
<accession>A0A974GWN6</accession>
<keyword evidence="9 10" id="KW-0342">GTP-binding</keyword>
<proteinExistence type="inferred from homology"/>
<dbReference type="EC" id="3.6.1.-" evidence="10"/>
<evidence type="ECO:0000259" key="11">
    <source>
        <dbReference type="PROSITE" id="PS50936"/>
    </source>
</evidence>
<dbReference type="GO" id="GO:0046872">
    <property type="term" value="F:metal ion binding"/>
    <property type="evidence" value="ECO:0007669"/>
    <property type="project" value="UniProtKB-KW"/>
</dbReference>
<dbReference type="GO" id="GO:0005737">
    <property type="term" value="C:cytoplasm"/>
    <property type="evidence" value="ECO:0007669"/>
    <property type="project" value="UniProtKB-SubCell"/>
</dbReference>
<dbReference type="CDD" id="cd04466">
    <property type="entry name" value="S1_YloQ_GTPase"/>
    <property type="match status" value="1"/>
</dbReference>
<dbReference type="InterPro" id="IPR030378">
    <property type="entry name" value="G_CP_dom"/>
</dbReference>
<dbReference type="GO" id="GO:0003924">
    <property type="term" value="F:GTPase activity"/>
    <property type="evidence" value="ECO:0007669"/>
    <property type="project" value="UniProtKB-UniRule"/>
</dbReference>
<dbReference type="SUPFAM" id="SSF50249">
    <property type="entry name" value="Nucleic acid-binding proteins"/>
    <property type="match status" value="1"/>
</dbReference>
<feature type="domain" description="CP-type G" evidence="12">
    <location>
        <begin position="65"/>
        <end position="223"/>
    </location>
</feature>
<dbReference type="InterPro" id="IPR012340">
    <property type="entry name" value="NA-bd_OB-fold"/>
</dbReference>
<dbReference type="CDD" id="cd01854">
    <property type="entry name" value="YjeQ_EngC"/>
    <property type="match status" value="1"/>
</dbReference>
<keyword evidence="4 10" id="KW-0699">rRNA-binding</keyword>
<evidence type="ECO:0000313" key="13">
    <source>
        <dbReference type="EMBL" id="NYB74451.1"/>
    </source>
</evidence>
<organism evidence="13 14">
    <name type="scientific">Sedimentibacter hydroxybenzoicus DSM 7310</name>
    <dbReference type="NCBI Taxonomy" id="1123245"/>
    <lineage>
        <taxon>Bacteria</taxon>
        <taxon>Bacillati</taxon>
        <taxon>Bacillota</taxon>
        <taxon>Tissierellia</taxon>
        <taxon>Sedimentibacter</taxon>
    </lineage>
</organism>